<protein>
    <submittedName>
        <fullName evidence="1">Uncharacterized protein</fullName>
    </submittedName>
</protein>
<accession>Q7RRS7</accession>
<keyword evidence="2" id="KW-1185">Reference proteome</keyword>
<dbReference type="PaxDb" id="73239-Q7RRS7"/>
<evidence type="ECO:0000313" key="2">
    <source>
        <dbReference type="Proteomes" id="UP000008553"/>
    </source>
</evidence>
<comment type="caution">
    <text evidence="1">The sequence shown here is derived from an EMBL/GenBank/DDBJ whole genome shotgun (WGS) entry which is preliminary data.</text>
</comment>
<reference evidence="1 2" key="1">
    <citation type="journal article" date="2002" name="Nature">
        <title>Genome sequence and comparative analysis of the model rodent malaria parasite Plasmodium yoelii yoelii.</title>
        <authorList>
            <person name="Carlton J.M."/>
            <person name="Angiuoli S.V."/>
            <person name="Suh B.B."/>
            <person name="Kooij T.W."/>
            <person name="Pertea M."/>
            <person name="Silva J.C."/>
            <person name="Ermolaeva M.D."/>
            <person name="Allen J.E."/>
            <person name="Selengut J.D."/>
            <person name="Koo H.L."/>
            <person name="Peterson J.D."/>
            <person name="Pop M."/>
            <person name="Kosack D.S."/>
            <person name="Shumway M.F."/>
            <person name="Bidwell S.L."/>
            <person name="Shallom S.J."/>
            <person name="van Aken S.E."/>
            <person name="Riedmuller S.B."/>
            <person name="Feldblyum T.V."/>
            <person name="Cho J.K."/>
            <person name="Quackenbush J."/>
            <person name="Sedegah M."/>
            <person name="Shoaibi A."/>
            <person name="Cummings L.M."/>
            <person name="Florens L."/>
            <person name="Yates J.R."/>
            <person name="Raine J.D."/>
            <person name="Sinden R.E."/>
            <person name="Harris M.A."/>
            <person name="Cunningham D.A."/>
            <person name="Preiser P.R."/>
            <person name="Bergman L.W."/>
            <person name="Vaidya A.B."/>
            <person name="van Lin L.H."/>
            <person name="Janse C.J."/>
            <person name="Waters A.P."/>
            <person name="Smith H.O."/>
            <person name="White O.R."/>
            <person name="Salzberg S.L."/>
            <person name="Venter J.C."/>
            <person name="Fraser C.M."/>
            <person name="Hoffman S.L."/>
            <person name="Gardner M.J."/>
            <person name="Carucci D.J."/>
        </authorList>
    </citation>
    <scope>NUCLEOTIDE SEQUENCE [LARGE SCALE GENOMIC DNA]</scope>
    <source>
        <strain evidence="1 2">17XNL</strain>
    </source>
</reference>
<dbReference type="InParanoid" id="Q7RRS7"/>
<sequence length="30" mass="3487">FVFPFNIIMKSGATWLPINTKHMHISNTLK</sequence>
<feature type="non-terminal residue" evidence="1">
    <location>
        <position position="1"/>
    </location>
</feature>
<dbReference type="AlphaFoldDB" id="Q7RRS7"/>
<dbReference type="Proteomes" id="UP000008553">
    <property type="component" value="Unassembled WGS sequence"/>
</dbReference>
<proteinExistence type="predicted"/>
<evidence type="ECO:0000313" key="1">
    <source>
        <dbReference type="EMBL" id="EAA17508.1"/>
    </source>
</evidence>
<organism evidence="1 2">
    <name type="scientific">Plasmodium yoelii yoelii</name>
    <dbReference type="NCBI Taxonomy" id="73239"/>
    <lineage>
        <taxon>Eukaryota</taxon>
        <taxon>Sar</taxon>
        <taxon>Alveolata</taxon>
        <taxon>Apicomplexa</taxon>
        <taxon>Aconoidasida</taxon>
        <taxon>Haemosporida</taxon>
        <taxon>Plasmodiidae</taxon>
        <taxon>Plasmodium</taxon>
        <taxon>Plasmodium (Vinckeia)</taxon>
    </lineage>
</organism>
<name>Q7RRS7_PLAYO</name>
<gene>
    <name evidence="1" type="ORF">PY00641</name>
</gene>
<dbReference type="EMBL" id="AABL01000174">
    <property type="protein sequence ID" value="EAA17508.1"/>
    <property type="molecule type" value="Genomic_DNA"/>
</dbReference>